<name>A0AAE1XKB9_9LAMI</name>
<evidence type="ECO:0000313" key="2">
    <source>
        <dbReference type="EMBL" id="KAK4413530.1"/>
    </source>
</evidence>
<sequence>MGMSRKINQMMTASFPRCFHGISCVHIPPEDGTNGGRRRRRRQAAMIKLIKSDGGVKIYDRPIKAWELMEEFPKHLVCRSDCFYIGQKTPALSHHDRLQPGQNYFLLPANFFQSALSFTTLTRCRSAFARRHPFEFEKTPAGSLRIKVTDEMIIRHQEEEELEAAAAQKMIRVCSTPQLRKEYEQLVGRRRHWKPRLDTIVEKKSSHQKKKTRKKKSSTAL</sequence>
<proteinExistence type="predicted"/>
<keyword evidence="3" id="KW-1185">Reference proteome</keyword>
<dbReference type="InterPro" id="IPR025322">
    <property type="entry name" value="PADRE_dom"/>
</dbReference>
<evidence type="ECO:0000313" key="3">
    <source>
        <dbReference type="Proteomes" id="UP001293254"/>
    </source>
</evidence>
<feature type="region of interest" description="Disordered" evidence="1">
    <location>
        <begin position="197"/>
        <end position="221"/>
    </location>
</feature>
<comment type="caution">
    <text evidence="2">The sequence shown here is derived from an EMBL/GenBank/DDBJ whole genome shotgun (WGS) entry which is preliminary data.</text>
</comment>
<dbReference type="Pfam" id="PF14009">
    <property type="entry name" value="PADRE"/>
    <property type="match status" value="1"/>
</dbReference>
<evidence type="ECO:0000256" key="1">
    <source>
        <dbReference type="SAM" id="MobiDB-lite"/>
    </source>
</evidence>
<reference evidence="2" key="1">
    <citation type="submission" date="2020-06" db="EMBL/GenBank/DDBJ databases">
        <authorList>
            <person name="Li T."/>
            <person name="Hu X."/>
            <person name="Zhang T."/>
            <person name="Song X."/>
            <person name="Zhang H."/>
            <person name="Dai N."/>
            <person name="Sheng W."/>
            <person name="Hou X."/>
            <person name="Wei L."/>
        </authorList>
    </citation>
    <scope>NUCLEOTIDE SEQUENCE</scope>
    <source>
        <strain evidence="2">3651</strain>
        <tissue evidence="2">Leaf</tissue>
    </source>
</reference>
<protein>
    <recommendedName>
        <fullName evidence="4">DUF4228 domain protein</fullName>
    </recommendedName>
</protein>
<organism evidence="2 3">
    <name type="scientific">Sesamum alatum</name>
    <dbReference type="NCBI Taxonomy" id="300844"/>
    <lineage>
        <taxon>Eukaryota</taxon>
        <taxon>Viridiplantae</taxon>
        <taxon>Streptophyta</taxon>
        <taxon>Embryophyta</taxon>
        <taxon>Tracheophyta</taxon>
        <taxon>Spermatophyta</taxon>
        <taxon>Magnoliopsida</taxon>
        <taxon>eudicotyledons</taxon>
        <taxon>Gunneridae</taxon>
        <taxon>Pentapetalae</taxon>
        <taxon>asterids</taxon>
        <taxon>lamiids</taxon>
        <taxon>Lamiales</taxon>
        <taxon>Pedaliaceae</taxon>
        <taxon>Sesamum</taxon>
    </lineage>
</organism>
<dbReference type="PANTHER" id="PTHR33052">
    <property type="entry name" value="DUF4228 DOMAIN PROTEIN-RELATED"/>
    <property type="match status" value="1"/>
</dbReference>
<feature type="compositionally biased region" description="Basic residues" evidence="1">
    <location>
        <begin position="206"/>
        <end position="221"/>
    </location>
</feature>
<reference evidence="2" key="2">
    <citation type="journal article" date="2024" name="Plant">
        <title>Genomic evolution and insights into agronomic trait innovations of Sesamum species.</title>
        <authorList>
            <person name="Miao H."/>
            <person name="Wang L."/>
            <person name="Qu L."/>
            <person name="Liu H."/>
            <person name="Sun Y."/>
            <person name="Le M."/>
            <person name="Wang Q."/>
            <person name="Wei S."/>
            <person name="Zheng Y."/>
            <person name="Lin W."/>
            <person name="Duan Y."/>
            <person name="Cao H."/>
            <person name="Xiong S."/>
            <person name="Wang X."/>
            <person name="Wei L."/>
            <person name="Li C."/>
            <person name="Ma Q."/>
            <person name="Ju M."/>
            <person name="Zhao R."/>
            <person name="Li G."/>
            <person name="Mu C."/>
            <person name="Tian Q."/>
            <person name="Mei H."/>
            <person name="Zhang T."/>
            <person name="Gao T."/>
            <person name="Zhang H."/>
        </authorList>
    </citation>
    <scope>NUCLEOTIDE SEQUENCE</scope>
    <source>
        <strain evidence="2">3651</strain>
    </source>
</reference>
<evidence type="ECO:0008006" key="4">
    <source>
        <dbReference type="Google" id="ProtNLM"/>
    </source>
</evidence>
<dbReference type="AlphaFoldDB" id="A0AAE1XKB9"/>
<accession>A0AAE1XKB9</accession>
<dbReference type="Proteomes" id="UP001293254">
    <property type="component" value="Unassembled WGS sequence"/>
</dbReference>
<gene>
    <name evidence="2" type="ORF">Salat_2765600</name>
</gene>
<dbReference type="EMBL" id="JACGWO010000012">
    <property type="protein sequence ID" value="KAK4413530.1"/>
    <property type="molecule type" value="Genomic_DNA"/>
</dbReference>